<evidence type="ECO:0000313" key="3">
    <source>
        <dbReference type="Proteomes" id="UP000297900"/>
    </source>
</evidence>
<dbReference type="InterPro" id="IPR032514">
    <property type="entry name" value="GtaA_central"/>
</dbReference>
<evidence type="ECO:0000259" key="1">
    <source>
        <dbReference type="Pfam" id="PF16335"/>
    </source>
</evidence>
<feature type="domain" description="Glutaminase A central" evidence="1">
    <location>
        <begin position="2"/>
        <end position="61"/>
    </location>
</feature>
<gene>
    <name evidence="2" type="ORF">E2980_20745</name>
</gene>
<dbReference type="InterPro" id="IPR052743">
    <property type="entry name" value="Glutaminase_GtaA"/>
</dbReference>
<evidence type="ECO:0000313" key="2">
    <source>
        <dbReference type="EMBL" id="TFE22737.1"/>
    </source>
</evidence>
<accession>A0A4Y8LQB0</accession>
<organism evidence="2 3">
    <name type="scientific">Cohnella luojiensis</name>
    <dbReference type="NCBI Taxonomy" id="652876"/>
    <lineage>
        <taxon>Bacteria</taxon>
        <taxon>Bacillati</taxon>
        <taxon>Bacillota</taxon>
        <taxon>Bacilli</taxon>
        <taxon>Bacillales</taxon>
        <taxon>Paenibacillaceae</taxon>
        <taxon>Cohnella</taxon>
    </lineage>
</organism>
<keyword evidence="3" id="KW-1185">Reference proteome</keyword>
<protein>
    <submittedName>
        <fullName evidence="2">DUF1793 domain-containing protein</fullName>
    </submittedName>
</protein>
<reference evidence="2 3" key="1">
    <citation type="submission" date="2019-03" db="EMBL/GenBank/DDBJ databases">
        <title>Cohnella endophytica sp. nov., a novel endophytic bacterium isolated from bark of Sonneratia apetala.</title>
        <authorList>
            <person name="Tuo L."/>
        </authorList>
    </citation>
    <scope>NUCLEOTIDE SEQUENCE [LARGE SCALE GENOMIC DNA]</scope>
    <source>
        <strain evidence="2 3">CCTCC AB 208254</strain>
    </source>
</reference>
<sequence>MVWVASLASEQGEFAKLIEPLWVALNETPDRVAFSDWHHTKTARQMNFQHRSVVGGIFMKLLKERWCH</sequence>
<dbReference type="EMBL" id="SOMN01000041">
    <property type="protein sequence ID" value="TFE22737.1"/>
    <property type="molecule type" value="Genomic_DNA"/>
</dbReference>
<dbReference type="Proteomes" id="UP000297900">
    <property type="component" value="Unassembled WGS sequence"/>
</dbReference>
<name>A0A4Y8LQB0_9BACL</name>
<dbReference type="PANTHER" id="PTHR31987:SF1">
    <property type="entry name" value="GLUTAMINASE A"/>
    <property type="match status" value="1"/>
</dbReference>
<comment type="caution">
    <text evidence="2">The sequence shown here is derived from an EMBL/GenBank/DDBJ whole genome shotgun (WGS) entry which is preliminary data.</text>
</comment>
<dbReference type="PANTHER" id="PTHR31987">
    <property type="entry name" value="GLUTAMINASE A-RELATED"/>
    <property type="match status" value="1"/>
</dbReference>
<dbReference type="AlphaFoldDB" id="A0A4Y8LQB0"/>
<proteinExistence type="predicted"/>
<dbReference type="OrthoDB" id="175993at2"/>
<dbReference type="Pfam" id="PF16335">
    <property type="entry name" value="GtaA_6_Hairpin"/>
    <property type="match status" value="1"/>
</dbReference>